<organism evidence="3 4">
    <name type="scientific">Luteolibacter flavescens</name>
    <dbReference type="NCBI Taxonomy" id="1859460"/>
    <lineage>
        <taxon>Bacteria</taxon>
        <taxon>Pseudomonadati</taxon>
        <taxon>Verrucomicrobiota</taxon>
        <taxon>Verrucomicrobiia</taxon>
        <taxon>Verrucomicrobiales</taxon>
        <taxon>Verrucomicrobiaceae</taxon>
        <taxon>Luteolibacter</taxon>
    </lineage>
</organism>
<name>A0ABT3FMJ9_9BACT</name>
<evidence type="ECO:0000256" key="1">
    <source>
        <dbReference type="SAM" id="MobiDB-lite"/>
    </source>
</evidence>
<comment type="caution">
    <text evidence="3">The sequence shown here is derived from an EMBL/GenBank/DDBJ whole genome shotgun (WGS) entry which is preliminary data.</text>
</comment>
<dbReference type="EMBL" id="JAPDDS010000002">
    <property type="protein sequence ID" value="MCW1884200.1"/>
    <property type="molecule type" value="Genomic_DNA"/>
</dbReference>
<proteinExistence type="predicted"/>
<evidence type="ECO:0000313" key="3">
    <source>
        <dbReference type="EMBL" id="MCW1884200.1"/>
    </source>
</evidence>
<sequence>MVRIFVWALLVFCACADASITVAWKVPVEHFAPDYQANDKVRKLEQQPGESGFFEPGDELWDVSNLLWGGGDLQDPFDEKDKDAESKKPWGGDWAVWNSRSGMLVARGGYFEILEAQRTCGYDMLPRRWLTKFELKRGPATTVLPVHSQAFGDMIKTRIEDVDIELDPALRPESSYLRYSISWKQPGGDLTWYVVGEFEGRNDQEYLIARHGSGDSGWEIRATVSQDTIGDARPTEARWIEIGGKAPQPWSEVEMGQPMFGRQRLAEDLSIAVYQAPPPFSKVSPPADLQAPEHLREWIHGSFCDVRDEVLEELGIDPKAPGFFVGIETRTGQLVFVGPEAAHQVIARELESMIPGPPLTILCETDERSGNWALRAGDGFKSMIALTRPGKDGEEDVQTFQIAPEVEGEEASVKVSYHGSFKGRGHEPWKGVITLKPGDWQELDAPGDQPSAGAKPKMRVTLDAP</sequence>
<accession>A0ABT3FMJ9</accession>
<dbReference type="PROSITE" id="PS51257">
    <property type="entry name" value="PROKAR_LIPOPROTEIN"/>
    <property type="match status" value="1"/>
</dbReference>
<keyword evidence="2" id="KW-0732">Signal</keyword>
<feature type="region of interest" description="Disordered" evidence="1">
    <location>
        <begin position="439"/>
        <end position="465"/>
    </location>
</feature>
<dbReference type="Proteomes" id="UP001207930">
    <property type="component" value="Unassembled WGS sequence"/>
</dbReference>
<gene>
    <name evidence="3" type="ORF">OKA04_05620</name>
</gene>
<feature type="chain" id="PRO_5046861576" description="Secreted protein" evidence="2">
    <location>
        <begin position="19"/>
        <end position="465"/>
    </location>
</feature>
<evidence type="ECO:0008006" key="5">
    <source>
        <dbReference type="Google" id="ProtNLM"/>
    </source>
</evidence>
<dbReference type="RefSeq" id="WP_264500159.1">
    <property type="nucleotide sequence ID" value="NZ_JAPDDS010000002.1"/>
</dbReference>
<reference evidence="3 4" key="1">
    <citation type="submission" date="2022-10" db="EMBL/GenBank/DDBJ databases">
        <title>Luteolibacter flavescens strain MCCC 1K03193, whole genome shotgun sequencing project.</title>
        <authorList>
            <person name="Zhao G."/>
            <person name="Shen L."/>
        </authorList>
    </citation>
    <scope>NUCLEOTIDE SEQUENCE [LARGE SCALE GENOMIC DNA]</scope>
    <source>
        <strain evidence="3 4">MCCC 1K03193</strain>
    </source>
</reference>
<feature type="signal peptide" evidence="2">
    <location>
        <begin position="1"/>
        <end position="18"/>
    </location>
</feature>
<evidence type="ECO:0000256" key="2">
    <source>
        <dbReference type="SAM" id="SignalP"/>
    </source>
</evidence>
<keyword evidence="4" id="KW-1185">Reference proteome</keyword>
<evidence type="ECO:0000313" key="4">
    <source>
        <dbReference type="Proteomes" id="UP001207930"/>
    </source>
</evidence>
<protein>
    <recommendedName>
        <fullName evidence="5">Secreted protein</fullName>
    </recommendedName>
</protein>